<keyword evidence="1" id="KW-1133">Transmembrane helix</keyword>
<name>A0A653D6J6_CALMS</name>
<dbReference type="EMBL" id="CAACVG010010410">
    <property type="protein sequence ID" value="VEN55758.1"/>
    <property type="molecule type" value="Genomic_DNA"/>
</dbReference>
<gene>
    <name evidence="2" type="ORF">CALMAC_LOCUS14849</name>
</gene>
<accession>A0A653D6J6</accession>
<evidence type="ECO:0000256" key="1">
    <source>
        <dbReference type="SAM" id="Phobius"/>
    </source>
</evidence>
<sequence length="296" mass="34517">MSEETSNPFDRSYIQRYAKGILRDCIFVGAFKEKRYVGCLKDYRHVIRISLEEQDLIKTLLKLKRRIEECYLKKPWIGITEPGTIGAPEGFNLWVVLPEEVLGTYWYKIRKLEFLDNEIRLKLDILRPFKENNGSRPGVNDAVSTDMNTILNDLQYRLKENIYLVYRDFLTVSNFKQTIVFLFALVALIVGSTINAIHYLLEYLLKLMRELSNLVRAFTPIFNNLLNFFGKIIFGLYNIIVSLSHGAPKPQPVYNNYIAVDPRVLSHPDYRARYNQYFGLNAPYPQQKGITLTPLE</sequence>
<keyword evidence="3" id="KW-1185">Reference proteome</keyword>
<organism evidence="2 3">
    <name type="scientific">Callosobruchus maculatus</name>
    <name type="common">Southern cowpea weevil</name>
    <name type="synonym">Pulse bruchid</name>
    <dbReference type="NCBI Taxonomy" id="64391"/>
    <lineage>
        <taxon>Eukaryota</taxon>
        <taxon>Metazoa</taxon>
        <taxon>Ecdysozoa</taxon>
        <taxon>Arthropoda</taxon>
        <taxon>Hexapoda</taxon>
        <taxon>Insecta</taxon>
        <taxon>Pterygota</taxon>
        <taxon>Neoptera</taxon>
        <taxon>Endopterygota</taxon>
        <taxon>Coleoptera</taxon>
        <taxon>Polyphaga</taxon>
        <taxon>Cucujiformia</taxon>
        <taxon>Chrysomeloidea</taxon>
        <taxon>Chrysomelidae</taxon>
        <taxon>Bruchinae</taxon>
        <taxon>Bruchini</taxon>
        <taxon>Callosobruchus</taxon>
    </lineage>
</organism>
<proteinExistence type="predicted"/>
<dbReference type="AlphaFoldDB" id="A0A653D6J6"/>
<reference evidence="2 3" key="1">
    <citation type="submission" date="2019-01" db="EMBL/GenBank/DDBJ databases">
        <authorList>
            <person name="Sayadi A."/>
        </authorList>
    </citation>
    <scope>NUCLEOTIDE SEQUENCE [LARGE SCALE GENOMIC DNA]</scope>
</reference>
<evidence type="ECO:0000313" key="3">
    <source>
        <dbReference type="Proteomes" id="UP000410492"/>
    </source>
</evidence>
<keyword evidence="1" id="KW-0812">Transmembrane</keyword>
<keyword evidence="1" id="KW-0472">Membrane</keyword>
<protein>
    <submittedName>
        <fullName evidence="2">Uncharacterized protein</fullName>
    </submittedName>
</protein>
<evidence type="ECO:0000313" key="2">
    <source>
        <dbReference type="EMBL" id="VEN55758.1"/>
    </source>
</evidence>
<feature type="transmembrane region" description="Helical" evidence="1">
    <location>
        <begin position="179"/>
        <end position="201"/>
    </location>
</feature>
<dbReference type="Proteomes" id="UP000410492">
    <property type="component" value="Unassembled WGS sequence"/>
</dbReference>
<dbReference type="OrthoDB" id="6362496at2759"/>
<feature type="transmembrane region" description="Helical" evidence="1">
    <location>
        <begin position="221"/>
        <end position="241"/>
    </location>
</feature>